<feature type="transmembrane region" description="Helical" evidence="1">
    <location>
        <begin position="7"/>
        <end position="25"/>
    </location>
</feature>
<keyword evidence="1" id="KW-0812">Transmembrane</keyword>
<proteinExistence type="predicted"/>
<keyword evidence="1" id="KW-0472">Membrane</keyword>
<sequence length="112" mass="12517">MVHSYKILVGLIFTFAIAHLLYPLFDRTGLSSAASVMWFLSGGLAMFFNGCINLIHLVEKTRFARLMSVVTNAVMLLFLIILCMVISEIQVFVLTFVLLLTLIVSVRSSCQI</sequence>
<evidence type="ECO:0000313" key="2">
    <source>
        <dbReference type="EMBL" id="ADZ80974.1"/>
    </source>
</evidence>
<feature type="transmembrane region" description="Helical" evidence="1">
    <location>
        <begin position="69"/>
        <end position="87"/>
    </location>
</feature>
<dbReference type="KEGG" id="shg:Sph21_4457"/>
<evidence type="ECO:0000256" key="1">
    <source>
        <dbReference type="SAM" id="Phobius"/>
    </source>
</evidence>
<feature type="transmembrane region" description="Helical" evidence="1">
    <location>
        <begin position="93"/>
        <end position="110"/>
    </location>
</feature>
<reference evidence="2" key="1">
    <citation type="submission" date="2011-03" db="EMBL/GenBank/DDBJ databases">
        <title>Complete sequence of Sphingobacterium sp. 21.</title>
        <authorList>
            <consortium name="US DOE Joint Genome Institute"/>
            <person name="Lucas S."/>
            <person name="Copeland A."/>
            <person name="Lapidus A."/>
            <person name="Cheng J.-F."/>
            <person name="Goodwin L."/>
            <person name="Pitluck S."/>
            <person name="Davenport K."/>
            <person name="Detter J.C."/>
            <person name="Han C."/>
            <person name="Tapia R."/>
            <person name="Land M."/>
            <person name="Hauser L."/>
            <person name="Kyrpides N."/>
            <person name="Ivanova N."/>
            <person name="Ovchinnikova G."/>
            <person name="Pagani I."/>
            <person name="Siebers A.K."/>
            <person name="Allgaier M."/>
            <person name="Thelen M.P."/>
            <person name="Hugenholtz P."/>
            <person name="Woyke T."/>
        </authorList>
    </citation>
    <scope>NUCLEOTIDE SEQUENCE</scope>
    <source>
        <strain evidence="2">21</strain>
    </source>
</reference>
<protein>
    <submittedName>
        <fullName evidence="2">Uncharacterized protein</fullName>
    </submittedName>
</protein>
<feature type="transmembrane region" description="Helical" evidence="1">
    <location>
        <begin position="37"/>
        <end position="57"/>
    </location>
</feature>
<gene>
    <name evidence="2" type="ordered locus">Sph21_4457</name>
</gene>
<dbReference type="AlphaFoldDB" id="F4CB71"/>
<dbReference type="HOGENOM" id="CLU_2144229_0_0_10"/>
<dbReference type="EMBL" id="CP002584">
    <property type="protein sequence ID" value="ADZ80974.1"/>
    <property type="molecule type" value="Genomic_DNA"/>
</dbReference>
<keyword evidence="1" id="KW-1133">Transmembrane helix</keyword>
<dbReference type="STRING" id="743722.Sph21_4457"/>
<accession>F4CB71</accession>
<name>F4CB71_SPHS2</name>
<organism evidence="2">
    <name type="scientific">Sphingobacterium sp. (strain 21)</name>
    <dbReference type="NCBI Taxonomy" id="743722"/>
    <lineage>
        <taxon>Bacteria</taxon>
        <taxon>Pseudomonadati</taxon>
        <taxon>Bacteroidota</taxon>
        <taxon>Sphingobacteriia</taxon>
        <taxon>Sphingobacteriales</taxon>
        <taxon>Sphingobacteriaceae</taxon>
        <taxon>Sphingobacterium</taxon>
    </lineage>
</organism>